<dbReference type="PROSITE" id="PS50097">
    <property type="entry name" value="BTB"/>
    <property type="match status" value="1"/>
</dbReference>
<dbReference type="SUPFAM" id="SSF48403">
    <property type="entry name" value="Ankyrin repeat"/>
    <property type="match status" value="1"/>
</dbReference>
<name>A0A9Q0LS79_ANAIG</name>
<keyword evidence="1" id="KW-0677">Repeat</keyword>
<dbReference type="InterPro" id="IPR036770">
    <property type="entry name" value="Ankyrin_rpt-contain_sf"/>
</dbReference>
<evidence type="ECO:0000256" key="2">
    <source>
        <dbReference type="ARBA" id="ARBA00023043"/>
    </source>
</evidence>
<dbReference type="CDD" id="cd18186">
    <property type="entry name" value="BTB_POZ_ZBTB_KLHL-like"/>
    <property type="match status" value="1"/>
</dbReference>
<dbReference type="PANTHER" id="PTHR24126:SF14">
    <property type="entry name" value="ANK_REP_REGION DOMAIN-CONTAINING PROTEIN"/>
    <property type="match status" value="1"/>
</dbReference>
<dbReference type="SMART" id="SM00225">
    <property type="entry name" value="BTB"/>
    <property type="match status" value="1"/>
</dbReference>
<feature type="repeat" description="ANK" evidence="3">
    <location>
        <begin position="70"/>
        <end position="103"/>
    </location>
</feature>
<protein>
    <submittedName>
        <fullName evidence="5">Cyclin-dependent kinase inhibitor 2c</fullName>
    </submittedName>
</protein>
<feature type="repeat" description="ANK" evidence="3">
    <location>
        <begin position="134"/>
        <end position="167"/>
    </location>
</feature>
<dbReference type="PROSITE" id="PS50297">
    <property type="entry name" value="ANK_REP_REGION"/>
    <property type="match status" value="5"/>
</dbReference>
<dbReference type="EMBL" id="JAPDFW010000055">
    <property type="protein sequence ID" value="KAJ5078048.1"/>
    <property type="molecule type" value="Genomic_DNA"/>
</dbReference>
<dbReference type="InterPro" id="IPR011333">
    <property type="entry name" value="SKP1/BTB/POZ_sf"/>
</dbReference>
<sequence>MSSLLFKKIEENNYEGVLEALETESLRTRSEKKTKQKQGLSPLHAAILFHTNLDIVKLLVEKGADINEKSGYSPLHYAMEGYSSDDISAFLILKGADVNIKMNYTPFHFACIHQASPKIIKLFIEAGAEINLPANNTPLHYACIYKSGFEVVKLLIENGANIHAKTKLTPLHCACQYKNDPKIVHLLIELGADFLARTKGLLPINLTTNPEIHKLFLQQKCILEEMKNLFEQQELTDLTIQCSDGKIGIIQCLIQKKIGGVQELFRIINFFKFKKVELAKIFFSFLYSGIIEEKNRGILKEQVKELGLAKDWIKRNKGRNGVIPNLQELYFEDETKDFVIVVEEKKFKVHKFILFARTGLFRGMFLSVDDKSNSVSDYLGSSSDAISSFLKFLYFDKLDESLSSEIINELENFIEYYQMNENSLLFDNLKKLKK</sequence>
<evidence type="ECO:0000256" key="1">
    <source>
        <dbReference type="ARBA" id="ARBA00022737"/>
    </source>
</evidence>
<gene>
    <name evidence="5" type="ORF">M0811_05305</name>
</gene>
<dbReference type="SUPFAM" id="SSF54695">
    <property type="entry name" value="POZ domain"/>
    <property type="match status" value="1"/>
</dbReference>
<accession>A0A9Q0LS79</accession>
<keyword evidence="2 3" id="KW-0040">ANK repeat</keyword>
<dbReference type="Gene3D" id="3.30.710.10">
    <property type="entry name" value="Potassium Channel Kv1.1, Chain A"/>
    <property type="match status" value="1"/>
</dbReference>
<dbReference type="Gene3D" id="1.25.40.20">
    <property type="entry name" value="Ankyrin repeat-containing domain"/>
    <property type="match status" value="2"/>
</dbReference>
<dbReference type="Pfam" id="PF12796">
    <property type="entry name" value="Ank_2"/>
    <property type="match status" value="2"/>
</dbReference>
<feature type="repeat" description="ANK" evidence="3">
    <location>
        <begin position="166"/>
        <end position="199"/>
    </location>
</feature>
<feature type="repeat" description="ANK" evidence="3">
    <location>
        <begin position="38"/>
        <end position="71"/>
    </location>
</feature>
<dbReference type="AlphaFoldDB" id="A0A9Q0LS79"/>
<reference evidence="5" key="1">
    <citation type="submission" date="2022-10" db="EMBL/GenBank/DDBJ databases">
        <title>Novel sulphate-reducing endosymbionts in the free-living metamonad Anaeramoeba.</title>
        <authorList>
            <person name="Jerlstrom-Hultqvist J."/>
            <person name="Cepicka I."/>
            <person name="Gallot-Lavallee L."/>
            <person name="Salas-Leiva D."/>
            <person name="Curtis B.A."/>
            <person name="Zahonova K."/>
            <person name="Pipaliya S."/>
            <person name="Dacks J."/>
            <person name="Roger A.J."/>
        </authorList>
    </citation>
    <scope>NUCLEOTIDE SEQUENCE</scope>
    <source>
        <strain evidence="5">BMAN</strain>
    </source>
</reference>
<dbReference type="InterPro" id="IPR002110">
    <property type="entry name" value="Ankyrin_rpt"/>
</dbReference>
<dbReference type="Proteomes" id="UP001149090">
    <property type="component" value="Unassembled WGS sequence"/>
</dbReference>
<dbReference type="PROSITE" id="PS50088">
    <property type="entry name" value="ANK_REPEAT"/>
    <property type="match status" value="5"/>
</dbReference>
<evidence type="ECO:0000259" key="4">
    <source>
        <dbReference type="PROSITE" id="PS50097"/>
    </source>
</evidence>
<dbReference type="OrthoDB" id="194358at2759"/>
<proteinExistence type="predicted"/>
<dbReference type="InterPro" id="IPR000210">
    <property type="entry name" value="BTB/POZ_dom"/>
</dbReference>
<feature type="repeat" description="ANK" evidence="3">
    <location>
        <begin position="102"/>
        <end position="135"/>
    </location>
</feature>
<evidence type="ECO:0000313" key="6">
    <source>
        <dbReference type="Proteomes" id="UP001149090"/>
    </source>
</evidence>
<evidence type="ECO:0000313" key="5">
    <source>
        <dbReference type="EMBL" id="KAJ5078048.1"/>
    </source>
</evidence>
<dbReference type="Pfam" id="PF00651">
    <property type="entry name" value="BTB"/>
    <property type="match status" value="1"/>
</dbReference>
<evidence type="ECO:0000256" key="3">
    <source>
        <dbReference type="PROSITE-ProRule" id="PRU00023"/>
    </source>
</evidence>
<dbReference type="SMART" id="SM00248">
    <property type="entry name" value="ANK"/>
    <property type="match status" value="5"/>
</dbReference>
<organism evidence="5 6">
    <name type="scientific">Anaeramoeba ignava</name>
    <name type="common">Anaerobic marine amoeba</name>
    <dbReference type="NCBI Taxonomy" id="1746090"/>
    <lineage>
        <taxon>Eukaryota</taxon>
        <taxon>Metamonada</taxon>
        <taxon>Anaeramoebidae</taxon>
        <taxon>Anaeramoeba</taxon>
    </lineage>
</organism>
<dbReference type="PANTHER" id="PTHR24126">
    <property type="entry name" value="ANKYRIN REPEAT, PH AND SEC7 DOMAIN CONTAINING PROTEIN SECG-RELATED"/>
    <property type="match status" value="1"/>
</dbReference>
<feature type="domain" description="BTB" evidence="4">
    <location>
        <begin position="336"/>
        <end position="402"/>
    </location>
</feature>
<comment type="caution">
    <text evidence="5">The sequence shown here is derived from an EMBL/GenBank/DDBJ whole genome shotgun (WGS) entry which is preliminary data.</text>
</comment>
<keyword evidence="6" id="KW-1185">Reference proteome</keyword>